<comment type="caution">
    <text evidence="3">The sequence shown here is derived from an EMBL/GenBank/DDBJ whole genome shotgun (WGS) entry which is preliminary data.</text>
</comment>
<dbReference type="Proteomes" id="UP001301388">
    <property type="component" value="Unassembled WGS sequence"/>
</dbReference>
<keyword evidence="2" id="KW-0472">Membrane</keyword>
<reference evidence="3 4" key="1">
    <citation type="submission" date="2023-12" db="EMBL/GenBank/DDBJ databases">
        <title>Baltic Sea Cyanobacteria.</title>
        <authorList>
            <person name="Delbaje E."/>
            <person name="Fewer D.P."/>
            <person name="Shishido T.K."/>
        </authorList>
    </citation>
    <scope>NUCLEOTIDE SEQUENCE [LARGE SCALE GENOMIC DNA]</scope>
    <source>
        <strain evidence="3 4">UHCC 0370</strain>
    </source>
</reference>
<feature type="compositionally biased region" description="Polar residues" evidence="1">
    <location>
        <begin position="22"/>
        <end position="32"/>
    </location>
</feature>
<feature type="transmembrane region" description="Helical" evidence="2">
    <location>
        <begin position="69"/>
        <end position="86"/>
    </location>
</feature>
<feature type="region of interest" description="Disordered" evidence="1">
    <location>
        <begin position="1"/>
        <end position="52"/>
    </location>
</feature>
<accession>A0ABU5TGT7</accession>
<name>A0ABU5TGT7_9CYAN</name>
<evidence type="ECO:0008006" key="5">
    <source>
        <dbReference type="Google" id="ProtNLM"/>
    </source>
</evidence>
<feature type="transmembrane region" description="Helical" evidence="2">
    <location>
        <begin position="133"/>
        <end position="151"/>
    </location>
</feature>
<feature type="compositionally biased region" description="Low complexity" evidence="1">
    <location>
        <begin position="9"/>
        <end position="21"/>
    </location>
</feature>
<protein>
    <recommendedName>
        <fullName evidence="5">Transmembrane protein</fullName>
    </recommendedName>
</protein>
<proteinExistence type="predicted"/>
<dbReference type="RefSeq" id="WP_281007951.1">
    <property type="nucleotide sequence ID" value="NZ_JAYGIE010000026.1"/>
</dbReference>
<keyword evidence="2" id="KW-1133">Transmembrane helix</keyword>
<keyword evidence="4" id="KW-1185">Reference proteome</keyword>
<evidence type="ECO:0000313" key="3">
    <source>
        <dbReference type="EMBL" id="MEA5477474.1"/>
    </source>
</evidence>
<sequence>MQSSSKPNSSIAGASKSASKAVQPTQPAQVTAPSPELQAKDVAESGDSPSTSLLSELSARWAALSGNRLLVAGLIGVLVLTMFLFANKGSNNCILSFSSCNPIAPVATVPVVLALGASAATVLVLTTAFGTSVMVAVGAGFVVGWIVSQFMH</sequence>
<evidence type="ECO:0000256" key="2">
    <source>
        <dbReference type="SAM" id="Phobius"/>
    </source>
</evidence>
<organism evidence="3 4">
    <name type="scientific">Pseudanabaena galeata UHCC 0370</name>
    <dbReference type="NCBI Taxonomy" id="3110310"/>
    <lineage>
        <taxon>Bacteria</taxon>
        <taxon>Bacillati</taxon>
        <taxon>Cyanobacteriota</taxon>
        <taxon>Cyanophyceae</taxon>
        <taxon>Pseudanabaenales</taxon>
        <taxon>Pseudanabaenaceae</taxon>
        <taxon>Pseudanabaena</taxon>
    </lineage>
</organism>
<keyword evidence="2" id="KW-0812">Transmembrane</keyword>
<gene>
    <name evidence="3" type="ORF">VB774_07555</name>
</gene>
<dbReference type="EMBL" id="JAYGIE010000026">
    <property type="protein sequence ID" value="MEA5477474.1"/>
    <property type="molecule type" value="Genomic_DNA"/>
</dbReference>
<evidence type="ECO:0000313" key="4">
    <source>
        <dbReference type="Proteomes" id="UP001301388"/>
    </source>
</evidence>
<evidence type="ECO:0000256" key="1">
    <source>
        <dbReference type="SAM" id="MobiDB-lite"/>
    </source>
</evidence>